<reference evidence="4 5" key="1">
    <citation type="submission" date="2018-05" db="EMBL/GenBank/DDBJ databases">
        <authorList>
            <person name="Goeker M."/>
            <person name="Huntemann M."/>
            <person name="Clum A."/>
            <person name="Pillay M."/>
            <person name="Palaniappan K."/>
            <person name="Varghese N."/>
            <person name="Mikhailova N."/>
            <person name="Stamatis D."/>
            <person name="Reddy T."/>
            <person name="Daum C."/>
            <person name="Shapiro N."/>
            <person name="Ivanova N."/>
            <person name="Kyrpides N."/>
            <person name="Woyke T."/>
        </authorList>
    </citation>
    <scope>NUCLEOTIDE SEQUENCE [LARGE SCALE GENOMIC DNA]</scope>
    <source>
        <strain evidence="4 5">DSM 26524</strain>
    </source>
</reference>
<evidence type="ECO:0000313" key="4">
    <source>
        <dbReference type="EMBL" id="PWJ72936.1"/>
    </source>
</evidence>
<comment type="caution">
    <text evidence="4">The sequence shown here is derived from an EMBL/GenBank/DDBJ whole genome shotgun (WGS) entry which is preliminary data.</text>
</comment>
<feature type="compositionally biased region" description="Basic and acidic residues" evidence="2">
    <location>
        <begin position="23"/>
        <end position="37"/>
    </location>
</feature>
<accession>A0AB73SZG4</accession>
<evidence type="ECO:0000256" key="2">
    <source>
        <dbReference type="SAM" id="MobiDB-lite"/>
    </source>
</evidence>
<organism evidence="4 5">
    <name type="scientific">Murimonas intestini</name>
    <dbReference type="NCBI Taxonomy" id="1337051"/>
    <lineage>
        <taxon>Bacteria</taxon>
        <taxon>Bacillati</taxon>
        <taxon>Bacillota</taxon>
        <taxon>Clostridia</taxon>
        <taxon>Lachnospirales</taxon>
        <taxon>Lachnospiraceae</taxon>
        <taxon>Murimonas</taxon>
    </lineage>
</organism>
<protein>
    <submittedName>
        <fullName evidence="4">HK97 family phage major capsid protein</fullName>
    </submittedName>
</protein>
<feature type="region of interest" description="Disordered" evidence="2">
    <location>
        <begin position="86"/>
        <end position="117"/>
    </location>
</feature>
<dbReference type="Pfam" id="PF05065">
    <property type="entry name" value="Phage_capsid"/>
    <property type="match status" value="1"/>
</dbReference>
<dbReference type="InterPro" id="IPR054612">
    <property type="entry name" value="Phage_capsid-like_C"/>
</dbReference>
<evidence type="ECO:0000256" key="1">
    <source>
        <dbReference type="ARBA" id="ARBA00004328"/>
    </source>
</evidence>
<comment type="subcellular location">
    <subcellularLocation>
        <location evidence="1">Virion</location>
    </subcellularLocation>
</comment>
<dbReference type="Gene3D" id="3.30.2400.10">
    <property type="entry name" value="Major capsid protein gp5"/>
    <property type="match status" value="1"/>
</dbReference>
<dbReference type="EMBL" id="QGGY01000015">
    <property type="protein sequence ID" value="PWJ72936.1"/>
    <property type="molecule type" value="Genomic_DNA"/>
</dbReference>
<sequence length="468" mass="51695">MALKTLLLRSKLDTKKRTLETLRGKDAEYQRREKEFEDAIAEMTEDTPSEDRKEIEDQVEEFAQEKDQFEQDKKNLEKEIEGIEAEIKEEEEREKPKPAPAAGPSTETNERNGGNKMETRKKFFGMGIQERDAFFQREDVKNFLGEVRTCIKEKRALTNSGLIIPEVMLELLKEIVERSSKLLKYVSHRPVAGTARQVIMGSIPEAVWTEMCAALNELDLGFNSLEVDGYKVGGYFAVCNAIIEDNDVNLTSEILNALGTAIAKALDKAIVYGTGNKMPLGIVTRLAQAAKPDNYPATGRDWKDLAGTNIITGTNPAGAKLFKEIVEKTGAIDTDYANESVVWLMSKKTHMHLLAESIGANMNAAIVAGMNNTMPVVGGDIVELNFIPEGDIVFGYMGLYLLVERAGTHISQSEHARFIEDQTLFKGTARYDGIPAIPEGFALYNASKAPTTSGITFAGQKAPEAPTE</sequence>
<dbReference type="InterPro" id="IPR024455">
    <property type="entry name" value="Phage_capsid"/>
</dbReference>
<feature type="domain" description="Phage capsid-like C-terminal" evidence="3">
    <location>
        <begin position="163"/>
        <end position="445"/>
    </location>
</feature>
<dbReference type="AlphaFoldDB" id="A0AB73SZG4"/>
<dbReference type="RefSeq" id="WP_257497867.1">
    <property type="nucleotide sequence ID" value="NZ_JANKBI010000015.1"/>
</dbReference>
<gene>
    <name evidence="4" type="ORF">C7383_11592</name>
</gene>
<feature type="region of interest" description="Disordered" evidence="2">
    <location>
        <begin position="23"/>
        <end position="57"/>
    </location>
</feature>
<dbReference type="NCBIfam" id="TIGR01554">
    <property type="entry name" value="major_cap_HK97"/>
    <property type="match status" value="1"/>
</dbReference>
<proteinExistence type="predicted"/>
<feature type="compositionally biased region" description="Acidic residues" evidence="2">
    <location>
        <begin position="38"/>
        <end position="48"/>
    </location>
</feature>
<evidence type="ECO:0000313" key="5">
    <source>
        <dbReference type="Proteomes" id="UP000245412"/>
    </source>
</evidence>
<name>A0AB73SZG4_9FIRM</name>
<keyword evidence="5" id="KW-1185">Reference proteome</keyword>
<dbReference type="SUPFAM" id="SSF56563">
    <property type="entry name" value="Major capsid protein gp5"/>
    <property type="match status" value="1"/>
</dbReference>
<evidence type="ECO:0000259" key="3">
    <source>
        <dbReference type="Pfam" id="PF05065"/>
    </source>
</evidence>
<dbReference type="Proteomes" id="UP000245412">
    <property type="component" value="Unassembled WGS sequence"/>
</dbReference>